<dbReference type="InterPro" id="IPR003107">
    <property type="entry name" value="HAT"/>
</dbReference>
<dbReference type="GO" id="GO:0000349">
    <property type="term" value="P:generation of catalytic spliceosome for first transesterification step"/>
    <property type="evidence" value="ECO:0007669"/>
    <property type="project" value="TreeGrafter"/>
</dbReference>
<keyword evidence="3" id="KW-0507">mRNA processing</keyword>
<dbReference type="PANTHER" id="PTHR11246">
    <property type="entry name" value="PRE-MRNA SPLICING FACTOR"/>
    <property type="match status" value="1"/>
</dbReference>
<dbReference type="SUPFAM" id="SSF48452">
    <property type="entry name" value="TPR-like"/>
    <property type="match status" value="3"/>
</dbReference>
<dbReference type="SMART" id="SM00386">
    <property type="entry name" value="HAT"/>
    <property type="match status" value="8"/>
</dbReference>
<dbReference type="PANTHER" id="PTHR11246:SF5">
    <property type="entry name" value="PRE-MRNA-SPLICING FACTOR SYF1"/>
    <property type="match status" value="1"/>
</dbReference>
<dbReference type="GO" id="GO:0071007">
    <property type="term" value="C:U2-type catalytic step 2 spliceosome"/>
    <property type="evidence" value="ECO:0007669"/>
    <property type="project" value="TreeGrafter"/>
</dbReference>
<keyword evidence="7" id="KW-0539">Nucleus</keyword>
<name>A0A7S3ME08_9STRA</name>
<feature type="domain" description="Pre-mRNA-splicing factor Syf1/CRNKL1-like C-terminal HAT-repeats" evidence="9">
    <location>
        <begin position="2"/>
        <end position="374"/>
    </location>
</feature>
<feature type="compositionally biased region" description="Acidic residues" evidence="8">
    <location>
        <begin position="430"/>
        <end position="439"/>
    </location>
</feature>
<comment type="subcellular location">
    <subcellularLocation>
        <location evidence="1">Nucleus</location>
    </subcellularLocation>
</comment>
<accession>A0A7S3ME08</accession>
<dbReference type="InterPro" id="IPR055430">
    <property type="entry name" value="HAT_Syf1_CNRKL1_C"/>
</dbReference>
<dbReference type="GO" id="GO:0000974">
    <property type="term" value="C:Prp19 complex"/>
    <property type="evidence" value="ECO:0007669"/>
    <property type="project" value="TreeGrafter"/>
</dbReference>
<comment type="similarity">
    <text evidence="2">Belongs to the crooked-neck family.</text>
</comment>
<evidence type="ECO:0000256" key="2">
    <source>
        <dbReference type="ARBA" id="ARBA00008644"/>
    </source>
</evidence>
<dbReference type="AlphaFoldDB" id="A0A7S3ME08"/>
<feature type="compositionally biased region" description="Basic and acidic residues" evidence="8">
    <location>
        <begin position="440"/>
        <end position="453"/>
    </location>
</feature>
<evidence type="ECO:0000256" key="3">
    <source>
        <dbReference type="ARBA" id="ARBA00022664"/>
    </source>
</evidence>
<organism evidence="10">
    <name type="scientific">Spumella elongata</name>
    <dbReference type="NCBI Taxonomy" id="89044"/>
    <lineage>
        <taxon>Eukaryota</taxon>
        <taxon>Sar</taxon>
        <taxon>Stramenopiles</taxon>
        <taxon>Ochrophyta</taxon>
        <taxon>Chrysophyceae</taxon>
        <taxon>Chromulinales</taxon>
        <taxon>Chromulinaceae</taxon>
        <taxon>Spumella</taxon>
    </lineage>
</organism>
<evidence type="ECO:0000256" key="5">
    <source>
        <dbReference type="ARBA" id="ARBA00022737"/>
    </source>
</evidence>
<evidence type="ECO:0000256" key="6">
    <source>
        <dbReference type="ARBA" id="ARBA00023187"/>
    </source>
</evidence>
<sequence>MARFYEQHDDVANARTIYRKATEVPYKNVDELANVWCGWGEMEMRLEDYEQALQVMQQAVAEPAMNASRRRAQAAAQGKSEDKHVDNAGFEGATASDKLYKNVKVWSLYLDLEESLGSVESCRAAYDRVMDLKVITAQMAINYAAFLEEHNFFEDSFRVYEQSVALFVFPQVKKIWMLYLDKFLERYGGTKMERLRDLFEQAVAKVPAEDAAEFYLKYAKVEELHGLARHAMAVYDRATRAVPSAAQADMYRLYVKKAEQFFGVTKTRAIYERALQDLGDEDSKAMCLEFSEMERKLGEVDRARAVLQFGAQFADPRRDPAYWQRWRSFEEAHGNEDTFRDMLRVQRSVETAFAHVNYTAMDMIRAQATPAPAAGANAAGAPSMGMVSATASKVPVAMLNGMDALERSAEQEAWQRTSAAGGEKRKFAADDDEGAEEEEPPRKGVRDSDEIDI</sequence>
<dbReference type="EMBL" id="HBIC01053018">
    <property type="protein sequence ID" value="CAE0298312.1"/>
    <property type="molecule type" value="Transcribed_RNA"/>
</dbReference>
<keyword evidence="4" id="KW-0747">Spliceosome</keyword>
<evidence type="ECO:0000256" key="1">
    <source>
        <dbReference type="ARBA" id="ARBA00004123"/>
    </source>
</evidence>
<reference evidence="10" key="1">
    <citation type="submission" date="2021-01" db="EMBL/GenBank/DDBJ databases">
        <authorList>
            <person name="Corre E."/>
            <person name="Pelletier E."/>
            <person name="Niang G."/>
            <person name="Scheremetjew M."/>
            <person name="Finn R."/>
            <person name="Kale V."/>
            <person name="Holt S."/>
            <person name="Cochrane G."/>
            <person name="Meng A."/>
            <person name="Brown T."/>
            <person name="Cohen L."/>
        </authorList>
    </citation>
    <scope>NUCLEOTIDE SEQUENCE</scope>
    <source>
        <strain evidence="10">CCAP 955/1</strain>
    </source>
</reference>
<dbReference type="Pfam" id="PF23231">
    <property type="entry name" value="HAT_Syf1_CNRKL1_C"/>
    <property type="match status" value="1"/>
</dbReference>
<evidence type="ECO:0000256" key="8">
    <source>
        <dbReference type="SAM" id="MobiDB-lite"/>
    </source>
</evidence>
<dbReference type="InterPro" id="IPR011990">
    <property type="entry name" value="TPR-like_helical_dom_sf"/>
</dbReference>
<keyword evidence="6" id="KW-0508">mRNA splicing</keyword>
<feature type="region of interest" description="Disordered" evidence="8">
    <location>
        <begin position="408"/>
        <end position="453"/>
    </location>
</feature>
<dbReference type="FunFam" id="1.25.40.10:FF:000023">
    <property type="entry name" value="Pre-mRNA-splicing factor SYF1"/>
    <property type="match status" value="1"/>
</dbReference>
<protein>
    <recommendedName>
        <fullName evidence="9">Pre-mRNA-splicing factor Syf1/CRNKL1-like C-terminal HAT-repeats domain-containing protein</fullName>
    </recommendedName>
</protein>
<evidence type="ECO:0000256" key="7">
    <source>
        <dbReference type="ARBA" id="ARBA00023242"/>
    </source>
</evidence>
<dbReference type="Gene3D" id="1.25.40.10">
    <property type="entry name" value="Tetratricopeptide repeat domain"/>
    <property type="match status" value="3"/>
</dbReference>
<evidence type="ECO:0000256" key="4">
    <source>
        <dbReference type="ARBA" id="ARBA00022728"/>
    </source>
</evidence>
<gene>
    <name evidence="10" type="ORF">SELO1098_LOCUS27166</name>
</gene>
<evidence type="ECO:0000313" key="10">
    <source>
        <dbReference type="EMBL" id="CAE0298312.1"/>
    </source>
</evidence>
<keyword evidence="5" id="KW-0677">Repeat</keyword>
<proteinExistence type="inferred from homology"/>
<evidence type="ECO:0000259" key="9">
    <source>
        <dbReference type="Pfam" id="PF23231"/>
    </source>
</evidence>
<dbReference type="GO" id="GO:0071014">
    <property type="term" value="C:post-mRNA release spliceosomal complex"/>
    <property type="evidence" value="ECO:0007669"/>
    <property type="project" value="TreeGrafter"/>
</dbReference>
<dbReference type="InterPro" id="IPR045075">
    <property type="entry name" value="Syf1-like"/>
</dbReference>